<evidence type="ECO:0000256" key="1">
    <source>
        <dbReference type="ARBA" id="ARBA00007122"/>
    </source>
</evidence>
<feature type="compositionally biased region" description="Low complexity" evidence="8">
    <location>
        <begin position="591"/>
        <end position="601"/>
    </location>
</feature>
<evidence type="ECO:0000256" key="8">
    <source>
        <dbReference type="SAM" id="MobiDB-lite"/>
    </source>
</evidence>
<evidence type="ECO:0000256" key="7">
    <source>
        <dbReference type="RuleBase" id="RU004166"/>
    </source>
</evidence>
<accession>A0A538SAQ0</accession>
<dbReference type="InterPro" id="IPR020082">
    <property type="entry name" value="S-Ado-L-homoCys_hydrolase_CS"/>
</dbReference>
<dbReference type="CDD" id="cd00401">
    <property type="entry name" value="SAHH"/>
    <property type="match status" value="1"/>
</dbReference>
<dbReference type="SUPFAM" id="SSF52283">
    <property type="entry name" value="Formate/glycerate dehydrogenase catalytic domain-like"/>
    <property type="match status" value="1"/>
</dbReference>
<feature type="binding site" evidence="5">
    <location>
        <begin position="295"/>
        <end position="297"/>
    </location>
    <ligand>
        <name>NAD(+)</name>
        <dbReference type="ChEBI" id="CHEBI:57540"/>
    </ligand>
</feature>
<dbReference type="GO" id="GO:0004013">
    <property type="term" value="F:adenosylhomocysteinase activity"/>
    <property type="evidence" value="ECO:0007669"/>
    <property type="project" value="UniProtKB-UniRule"/>
</dbReference>
<evidence type="ECO:0000313" key="10">
    <source>
        <dbReference type="EMBL" id="TMQ48451.1"/>
    </source>
</evidence>
<reference evidence="10 11" key="1">
    <citation type="journal article" date="2019" name="Nat. Microbiol.">
        <title>Mediterranean grassland soil C-N compound turnover is dependent on rainfall and depth, and is mediated by genomically divergent microorganisms.</title>
        <authorList>
            <person name="Diamond S."/>
            <person name="Andeer P.F."/>
            <person name="Li Z."/>
            <person name="Crits-Christoph A."/>
            <person name="Burstein D."/>
            <person name="Anantharaman K."/>
            <person name="Lane K.R."/>
            <person name="Thomas B.C."/>
            <person name="Pan C."/>
            <person name="Northen T.R."/>
            <person name="Banfield J.F."/>
        </authorList>
    </citation>
    <scope>NUCLEOTIDE SEQUENCE [LARGE SCALE GENOMIC DNA]</scope>
    <source>
        <strain evidence="10">WS_1</strain>
    </source>
</reference>
<dbReference type="InterPro" id="IPR042172">
    <property type="entry name" value="Adenosylhomocyst_ase-like_sf"/>
</dbReference>
<organism evidence="10 11">
    <name type="scientific">Eiseniibacteriota bacterium</name>
    <dbReference type="NCBI Taxonomy" id="2212470"/>
    <lineage>
        <taxon>Bacteria</taxon>
        <taxon>Candidatus Eiseniibacteriota</taxon>
    </lineage>
</organism>
<feature type="domain" description="S-adenosyl-L-homocysteine hydrolase NAD binding" evidence="9">
    <location>
        <begin position="187"/>
        <end position="348"/>
    </location>
</feature>
<feature type="compositionally biased region" description="Basic and acidic residues" evidence="8">
    <location>
        <begin position="748"/>
        <end position="780"/>
    </location>
</feature>
<feature type="binding site" evidence="5">
    <location>
        <position position="342"/>
    </location>
    <ligand>
        <name>NAD(+)</name>
        <dbReference type="ChEBI" id="CHEBI:57540"/>
    </ligand>
</feature>
<comment type="caution">
    <text evidence="10">The sequence shown here is derived from an EMBL/GenBank/DDBJ whole genome shotgun (WGS) entry which is preliminary data.</text>
</comment>
<comment type="cofactor">
    <cofactor evidence="5 6">
        <name>NAD(+)</name>
        <dbReference type="ChEBI" id="CHEBI:57540"/>
    </cofactor>
    <text evidence="5 6">Binds 1 NAD(+) per subunit.</text>
</comment>
<dbReference type="SMART" id="SM00997">
    <property type="entry name" value="AdoHcyase_NAD"/>
    <property type="match status" value="1"/>
</dbReference>
<protein>
    <recommendedName>
        <fullName evidence="5">Adenosylhomocysteinase</fullName>
        <ecNumber evidence="5">3.13.2.1</ecNumber>
    </recommendedName>
    <alternativeName>
        <fullName evidence="5">S-adenosyl-L-homocysteine hydrolase</fullName>
        <shortName evidence="5">AdoHcyase</shortName>
    </alternativeName>
</protein>
<dbReference type="UniPathway" id="UPA00314">
    <property type="reaction ID" value="UER00076"/>
</dbReference>
<dbReference type="PROSITE" id="PS00739">
    <property type="entry name" value="ADOHCYASE_2"/>
    <property type="match status" value="1"/>
</dbReference>
<dbReference type="Pfam" id="PF00670">
    <property type="entry name" value="AdoHcyase_NAD"/>
    <property type="match status" value="1"/>
</dbReference>
<comment type="function">
    <text evidence="5">May play a key role in the regulation of the intracellular concentration of adenosylhomocysteine.</text>
</comment>
<comment type="pathway">
    <text evidence="5 6">Amino-acid biosynthesis; L-homocysteine biosynthesis; L-homocysteine from S-adenosyl-L-homocysteine: step 1/1.</text>
</comment>
<feature type="binding site" evidence="5">
    <location>
        <begin position="216"/>
        <end position="221"/>
    </location>
    <ligand>
        <name>NAD(+)</name>
        <dbReference type="ChEBI" id="CHEBI:57540"/>
    </ligand>
</feature>
<dbReference type="HAMAP" id="MF_00563">
    <property type="entry name" value="AdoHcyase"/>
    <property type="match status" value="1"/>
</dbReference>
<dbReference type="FunFam" id="3.40.50.720:FF:000004">
    <property type="entry name" value="Adenosylhomocysteinase"/>
    <property type="match status" value="1"/>
</dbReference>
<evidence type="ECO:0000256" key="2">
    <source>
        <dbReference type="ARBA" id="ARBA00022563"/>
    </source>
</evidence>
<feature type="binding site" evidence="5">
    <location>
        <position position="274"/>
    </location>
    <ligand>
        <name>NAD(+)</name>
        <dbReference type="ChEBI" id="CHEBI:57540"/>
    </ligand>
</feature>
<feature type="binding site" evidence="5">
    <location>
        <position position="55"/>
    </location>
    <ligand>
        <name>substrate</name>
    </ligand>
</feature>
<feature type="compositionally biased region" description="Basic residues" evidence="8">
    <location>
        <begin position="558"/>
        <end position="569"/>
    </location>
</feature>
<feature type="region of interest" description="Disordered" evidence="8">
    <location>
        <begin position="441"/>
        <end position="787"/>
    </location>
</feature>
<dbReference type="EC" id="3.13.2.1" evidence="5"/>
<feature type="compositionally biased region" description="Basic residues" evidence="8">
    <location>
        <begin position="648"/>
        <end position="667"/>
    </location>
</feature>
<feature type="compositionally biased region" description="Basic residues" evidence="8">
    <location>
        <begin position="514"/>
        <end position="523"/>
    </location>
</feature>
<feature type="binding site" evidence="5">
    <location>
        <begin position="153"/>
        <end position="155"/>
    </location>
    <ligand>
        <name>NAD(+)</name>
        <dbReference type="ChEBI" id="CHEBI:57540"/>
    </ligand>
</feature>
<dbReference type="InterPro" id="IPR015878">
    <property type="entry name" value="Ado_hCys_hydrolase_NAD-bd"/>
</dbReference>
<dbReference type="Proteomes" id="UP000316292">
    <property type="component" value="Unassembled WGS sequence"/>
</dbReference>
<dbReference type="Pfam" id="PF05221">
    <property type="entry name" value="AdoHcyase"/>
    <property type="match status" value="2"/>
</dbReference>
<dbReference type="PANTHER" id="PTHR23420">
    <property type="entry name" value="ADENOSYLHOMOCYSTEINASE"/>
    <property type="match status" value="1"/>
</dbReference>
<feature type="binding site" evidence="5">
    <location>
        <position position="127"/>
    </location>
    <ligand>
        <name>substrate</name>
    </ligand>
</feature>
<dbReference type="AlphaFoldDB" id="A0A538SAQ0"/>
<dbReference type="SMART" id="SM00996">
    <property type="entry name" value="AdoHcyase"/>
    <property type="match status" value="1"/>
</dbReference>
<dbReference type="NCBIfam" id="TIGR00936">
    <property type="entry name" value="ahcY"/>
    <property type="match status" value="1"/>
</dbReference>
<keyword evidence="3 5" id="KW-0378">Hydrolase</keyword>
<feature type="compositionally biased region" description="Low complexity" evidence="8">
    <location>
        <begin position="471"/>
        <end position="483"/>
    </location>
</feature>
<sequence length="787" mass="85013">MNAQGHVKDPKLAEAGVNRIEWAEREMPVLRQIRARFERERPLRGKKIAACLHVTTETANLMLTLKAGGAEIALCASNPLSTQDDVASALVHRYGIATFAIKGEDPETYYQHIGATIDIHPQFTMDDGADLVTVLHTKRGDAIQHVIAGTEETTTGIIRLRSMAREGALKYPILAVNDAKTKHLFDNRYGTGQSTIDGILRATNRLLAGSAFVVLGYGWCGRGVASRARGLGAHVIVTEVDPLPALEAVMDGFRVMPAPEAVKQGDIFVTVTGNIHVLGLEHFRSMKDGAIVSNSGHFNVELDLDALRKEAKSVRTVRPFVEEYTLPGGKRIFILGEGRLINLAAAEGHPASVMDMSFANQALGVEYLLTHAKELKANVYPIPVALDQEIARLKLEALGVRLDTLTPEQIAYLASWQQGAGSGRRERARLLLRSRRRLGGAAHAGGLGMEPSAPQARARDGNPHGARRLRPLLPSRVPLSHHLGQSLARGPGGRIHRDDLGAAPRQDRRGAGAGHRHGRRRRDRVRDRLLAAPAAGGPGGARFPRDPVPPEGGPGRKVGFHGRVRRLATRARTEASGHRRGRDRERVGHLAGEAAAAHAFASPHRVGQGRGPARGAAEHSVPAASSQDRSGFVRRRRRSRGQDGRCLRQCRGRAQARSRRRARRGASQHRAPGPPRDHPQSGERGGAPGALARARADPRRFRRRGEGLRGASGSGDHPLRVRARARHEGESDPEPAGRSGARAEGAADPDRGAHPRQGGGRDRDSEPHEGDGLAPRDHLLGRVPGFP</sequence>
<keyword evidence="4 5" id="KW-0520">NAD</keyword>
<evidence type="ECO:0000256" key="4">
    <source>
        <dbReference type="ARBA" id="ARBA00023027"/>
    </source>
</evidence>
<feature type="binding site" evidence="5">
    <location>
        <position position="239"/>
    </location>
    <ligand>
        <name>NAD(+)</name>
        <dbReference type="ChEBI" id="CHEBI:57540"/>
    </ligand>
</feature>
<feature type="binding site" evidence="5">
    <location>
        <position position="187"/>
    </location>
    <ligand>
        <name>NAD(+)</name>
        <dbReference type="ChEBI" id="CHEBI:57540"/>
    </ligand>
</feature>
<comment type="subcellular location">
    <subcellularLocation>
        <location evidence="5">Cytoplasm</location>
    </subcellularLocation>
</comment>
<keyword evidence="5" id="KW-0963">Cytoplasm</keyword>
<dbReference type="GO" id="GO:0005829">
    <property type="term" value="C:cytosol"/>
    <property type="evidence" value="ECO:0007669"/>
    <property type="project" value="TreeGrafter"/>
</dbReference>
<gene>
    <name evidence="5" type="primary">ahcY</name>
    <name evidence="10" type="ORF">E6K71_07290</name>
</gene>
<dbReference type="Gene3D" id="3.40.50.1480">
    <property type="entry name" value="Adenosylhomocysteinase-like"/>
    <property type="match status" value="1"/>
</dbReference>
<feature type="compositionally biased region" description="Low complexity" evidence="8">
    <location>
        <begin position="736"/>
        <end position="746"/>
    </location>
</feature>
<feature type="compositionally biased region" description="Basic and acidic residues" evidence="8">
    <location>
        <begin position="694"/>
        <end position="707"/>
    </location>
</feature>
<feature type="binding site" evidence="5">
    <location>
        <position position="152"/>
    </location>
    <ligand>
        <name>substrate</name>
    </ligand>
</feature>
<dbReference type="InterPro" id="IPR036291">
    <property type="entry name" value="NAD(P)-bd_dom_sf"/>
</dbReference>
<evidence type="ECO:0000256" key="5">
    <source>
        <dbReference type="HAMAP-Rule" id="MF_00563"/>
    </source>
</evidence>
<dbReference type="SUPFAM" id="SSF51735">
    <property type="entry name" value="NAD(P)-binding Rossmann-fold domains"/>
    <property type="match status" value="1"/>
</dbReference>
<feature type="binding site" evidence="5">
    <location>
        <position position="186"/>
    </location>
    <ligand>
        <name>substrate</name>
    </ligand>
</feature>
<comment type="catalytic activity">
    <reaction evidence="5 6">
        <text>S-adenosyl-L-homocysteine + H2O = L-homocysteine + adenosine</text>
        <dbReference type="Rhea" id="RHEA:21708"/>
        <dbReference type="ChEBI" id="CHEBI:15377"/>
        <dbReference type="ChEBI" id="CHEBI:16335"/>
        <dbReference type="ChEBI" id="CHEBI:57856"/>
        <dbReference type="ChEBI" id="CHEBI:58199"/>
        <dbReference type="EC" id="3.13.2.1"/>
    </reaction>
</comment>
<proteinExistence type="inferred from homology"/>
<evidence type="ECO:0000313" key="11">
    <source>
        <dbReference type="Proteomes" id="UP000316292"/>
    </source>
</evidence>
<feature type="compositionally biased region" description="Basic and acidic residues" evidence="8">
    <location>
        <begin position="495"/>
        <end position="510"/>
    </location>
</feature>
<name>A0A538SAQ0_UNCEI</name>
<evidence type="ECO:0000256" key="6">
    <source>
        <dbReference type="RuleBase" id="RU000548"/>
    </source>
</evidence>
<feature type="binding site" evidence="5">
    <location>
        <position position="182"/>
    </location>
    <ligand>
        <name>substrate</name>
    </ligand>
</feature>
<keyword evidence="2 5" id="KW-0554">One-carbon metabolism</keyword>
<dbReference type="GO" id="GO:0071269">
    <property type="term" value="P:L-homocysteine biosynthetic process"/>
    <property type="evidence" value="ECO:0007669"/>
    <property type="project" value="UniProtKB-UniRule"/>
</dbReference>
<dbReference type="GO" id="GO:0006730">
    <property type="term" value="P:one-carbon metabolic process"/>
    <property type="evidence" value="ECO:0007669"/>
    <property type="project" value="UniProtKB-UniRule"/>
</dbReference>
<dbReference type="NCBIfam" id="NF004005">
    <property type="entry name" value="PRK05476.2-3"/>
    <property type="match status" value="1"/>
</dbReference>
<dbReference type="EMBL" id="VBOR01000075">
    <property type="protein sequence ID" value="TMQ48451.1"/>
    <property type="molecule type" value="Genomic_DNA"/>
</dbReference>
<dbReference type="PANTHER" id="PTHR23420:SF0">
    <property type="entry name" value="ADENOSYLHOMOCYSTEINASE"/>
    <property type="match status" value="1"/>
</dbReference>
<dbReference type="GO" id="GO:0033353">
    <property type="term" value="P:S-adenosylmethionine cycle"/>
    <property type="evidence" value="ECO:0007669"/>
    <property type="project" value="TreeGrafter"/>
</dbReference>
<feature type="compositionally biased region" description="Basic and acidic residues" evidence="8">
    <location>
        <begin position="571"/>
        <end position="588"/>
    </location>
</feature>
<evidence type="ECO:0000259" key="9">
    <source>
        <dbReference type="SMART" id="SM00997"/>
    </source>
</evidence>
<evidence type="ECO:0000256" key="3">
    <source>
        <dbReference type="ARBA" id="ARBA00022801"/>
    </source>
</evidence>
<dbReference type="InterPro" id="IPR000043">
    <property type="entry name" value="Adenosylhomocysteinase-like"/>
</dbReference>
<comment type="similarity">
    <text evidence="1 5 7">Belongs to the adenosylhomocysteinase family.</text>
</comment>
<dbReference type="Gene3D" id="3.40.50.720">
    <property type="entry name" value="NAD(P)-binding Rossmann-like Domain"/>
    <property type="match status" value="1"/>
</dbReference>